<evidence type="ECO:0000256" key="1">
    <source>
        <dbReference type="ARBA" id="ARBA00004123"/>
    </source>
</evidence>
<keyword evidence="5" id="KW-1185">Reference proteome</keyword>
<evidence type="ECO:0000313" key="5">
    <source>
        <dbReference type="Proteomes" id="UP000095300"/>
    </source>
</evidence>
<dbReference type="GO" id="GO:0008623">
    <property type="term" value="C:CHRAC"/>
    <property type="evidence" value="ECO:0007669"/>
    <property type="project" value="TreeGrafter"/>
</dbReference>
<dbReference type="Proteomes" id="UP000095300">
    <property type="component" value="Unassembled WGS sequence"/>
</dbReference>
<organism evidence="4 5">
    <name type="scientific">Stomoxys calcitrans</name>
    <name type="common">Stable fly</name>
    <name type="synonym">Conops calcitrans</name>
    <dbReference type="NCBI Taxonomy" id="35570"/>
    <lineage>
        <taxon>Eukaryota</taxon>
        <taxon>Metazoa</taxon>
        <taxon>Ecdysozoa</taxon>
        <taxon>Arthropoda</taxon>
        <taxon>Hexapoda</taxon>
        <taxon>Insecta</taxon>
        <taxon>Pterygota</taxon>
        <taxon>Neoptera</taxon>
        <taxon>Endopterygota</taxon>
        <taxon>Diptera</taxon>
        <taxon>Brachycera</taxon>
        <taxon>Muscomorpha</taxon>
        <taxon>Muscoidea</taxon>
        <taxon>Muscidae</taxon>
        <taxon>Stomoxys</taxon>
    </lineage>
</organism>
<gene>
    <name evidence="4" type="primary">106085391</name>
</gene>
<dbReference type="InterPro" id="IPR050568">
    <property type="entry name" value="Transcr_DNA_Rep_Reg"/>
</dbReference>
<evidence type="ECO:0000313" key="4">
    <source>
        <dbReference type="EnsemblMetazoa" id="SCAU004594-PA"/>
    </source>
</evidence>
<dbReference type="Gene3D" id="1.10.20.10">
    <property type="entry name" value="Histone, subunit A"/>
    <property type="match status" value="1"/>
</dbReference>
<accession>A0A1I8P3V5</accession>
<evidence type="ECO:0000256" key="2">
    <source>
        <dbReference type="ARBA" id="ARBA00023242"/>
    </source>
</evidence>
<dbReference type="InterPro" id="IPR003958">
    <property type="entry name" value="CBFA_NFYB_domain"/>
</dbReference>
<dbReference type="STRING" id="35570.A0A1I8P3V5"/>
<proteinExistence type="predicted"/>
<keyword evidence="2" id="KW-0539">Nucleus</keyword>
<comment type="subcellular location">
    <subcellularLocation>
        <location evidence="1">Nucleus</location>
    </subcellularLocation>
</comment>
<dbReference type="Pfam" id="PF00808">
    <property type="entry name" value="CBFD_NFYB_HMF"/>
    <property type="match status" value="1"/>
</dbReference>
<dbReference type="SUPFAM" id="SSF47113">
    <property type="entry name" value="Histone-fold"/>
    <property type="match status" value="1"/>
</dbReference>
<sequence length="105" mass="12005">METELPHTRIRTIMKSSLDTGQINNEVLFLMTKSTEMFIKYFAKESYANAKKPSSLAYNHLADLVQSNDNLEFLLQIIPQKIKVKKFKTLLEQGEESSDSSSESD</sequence>
<dbReference type="VEuPathDB" id="VectorBase:SCAU004594"/>
<evidence type="ECO:0000259" key="3">
    <source>
        <dbReference type="Pfam" id="PF00808"/>
    </source>
</evidence>
<feature type="domain" description="Transcription factor CBF/NF-Y/archaeal histone" evidence="3">
    <location>
        <begin position="3"/>
        <end position="52"/>
    </location>
</feature>
<dbReference type="EnsemblMetazoa" id="SCAU004594-RA">
    <property type="protein sequence ID" value="SCAU004594-PA"/>
    <property type="gene ID" value="SCAU004594"/>
</dbReference>
<dbReference type="PANTHER" id="PTHR10252:SF54">
    <property type="entry name" value="CHROMATIN ACCESSIBILITY COMPLEX PROTEIN 1"/>
    <property type="match status" value="1"/>
</dbReference>
<protein>
    <recommendedName>
        <fullName evidence="3">Transcription factor CBF/NF-Y/archaeal histone domain-containing protein</fullName>
    </recommendedName>
</protein>
<dbReference type="GO" id="GO:0006261">
    <property type="term" value="P:DNA-templated DNA replication"/>
    <property type="evidence" value="ECO:0007669"/>
    <property type="project" value="TreeGrafter"/>
</dbReference>
<dbReference type="OrthoDB" id="1291358at2759"/>
<dbReference type="InterPro" id="IPR009072">
    <property type="entry name" value="Histone-fold"/>
</dbReference>
<dbReference type="AlphaFoldDB" id="A0A1I8P3V5"/>
<reference evidence="4" key="1">
    <citation type="submission" date="2020-05" db="UniProtKB">
        <authorList>
            <consortium name="EnsemblMetazoa"/>
        </authorList>
    </citation>
    <scope>IDENTIFICATION</scope>
    <source>
        <strain evidence="4">USDA</strain>
    </source>
</reference>
<dbReference type="PANTHER" id="PTHR10252">
    <property type="entry name" value="HISTONE-LIKE TRANSCRIPTION FACTOR CCAAT-RELATED"/>
    <property type="match status" value="1"/>
</dbReference>
<dbReference type="GO" id="GO:0006338">
    <property type="term" value="P:chromatin remodeling"/>
    <property type="evidence" value="ECO:0007669"/>
    <property type="project" value="TreeGrafter"/>
</dbReference>
<dbReference type="CDD" id="cd22924">
    <property type="entry name" value="HFD_CHRAC1-like"/>
    <property type="match status" value="1"/>
</dbReference>
<dbReference type="GO" id="GO:0046982">
    <property type="term" value="F:protein heterodimerization activity"/>
    <property type="evidence" value="ECO:0007669"/>
    <property type="project" value="InterPro"/>
</dbReference>
<name>A0A1I8P3V5_STOCA</name>
<dbReference type="KEGG" id="scac:106085391"/>